<feature type="chain" id="PRO_5030648504" description="Aspartyl/asparaginy/proline hydroxylase domain-containing protein" evidence="5">
    <location>
        <begin position="24"/>
        <end position="335"/>
    </location>
</feature>
<evidence type="ECO:0000256" key="5">
    <source>
        <dbReference type="SAM" id="SignalP"/>
    </source>
</evidence>
<evidence type="ECO:0000256" key="4">
    <source>
        <dbReference type="SAM" id="MobiDB-lite"/>
    </source>
</evidence>
<keyword evidence="2" id="KW-0223">Dioxygenase</keyword>
<feature type="compositionally biased region" description="Basic residues" evidence="4">
    <location>
        <begin position="316"/>
        <end position="335"/>
    </location>
</feature>
<dbReference type="EMBL" id="HBGJ01012088">
    <property type="protein sequence ID" value="CAD9249230.1"/>
    <property type="molecule type" value="Transcribed_RNA"/>
</dbReference>
<organism evidence="7">
    <name type="scientific">Phaeomonas parva</name>
    <dbReference type="NCBI Taxonomy" id="124430"/>
    <lineage>
        <taxon>Eukaryota</taxon>
        <taxon>Sar</taxon>
        <taxon>Stramenopiles</taxon>
        <taxon>Ochrophyta</taxon>
        <taxon>Pinguiophyceae</taxon>
        <taxon>Pinguiochrysidales</taxon>
        <taxon>Pinguiochrysidaceae</taxon>
        <taxon>Phaeomonas</taxon>
    </lineage>
</organism>
<dbReference type="GO" id="GO:0016020">
    <property type="term" value="C:membrane"/>
    <property type="evidence" value="ECO:0007669"/>
    <property type="project" value="TreeGrafter"/>
</dbReference>
<reference evidence="7" key="1">
    <citation type="submission" date="2021-01" db="EMBL/GenBank/DDBJ databases">
        <authorList>
            <person name="Corre E."/>
            <person name="Pelletier E."/>
            <person name="Niang G."/>
            <person name="Scheremetjew M."/>
            <person name="Finn R."/>
            <person name="Kale V."/>
            <person name="Holt S."/>
            <person name="Cochrane G."/>
            <person name="Meng A."/>
            <person name="Brown T."/>
            <person name="Cohen L."/>
        </authorList>
    </citation>
    <scope>NUCLEOTIDE SEQUENCE</scope>
    <source>
        <strain evidence="7">CCMP2877</strain>
    </source>
</reference>
<dbReference type="Gene3D" id="2.60.120.330">
    <property type="entry name" value="B-lactam Antibiotic, Isopenicillin N Synthase, Chain"/>
    <property type="match status" value="1"/>
</dbReference>
<evidence type="ECO:0000256" key="1">
    <source>
        <dbReference type="ARBA" id="ARBA00007730"/>
    </source>
</evidence>
<gene>
    <name evidence="7" type="ORF">PPAR1163_LOCUS7590</name>
</gene>
<dbReference type="Pfam" id="PF05118">
    <property type="entry name" value="Asp_Arg_Hydrox"/>
    <property type="match status" value="1"/>
</dbReference>
<protein>
    <recommendedName>
        <fullName evidence="6">Aspartyl/asparaginy/proline hydroxylase domain-containing protein</fullName>
    </recommendedName>
</protein>
<proteinExistence type="inferred from homology"/>
<dbReference type="InterPro" id="IPR007803">
    <property type="entry name" value="Asp/Arg/Pro-Hydrxlase"/>
</dbReference>
<dbReference type="GO" id="GO:0051213">
    <property type="term" value="F:dioxygenase activity"/>
    <property type="evidence" value="ECO:0007669"/>
    <property type="project" value="UniProtKB-KW"/>
</dbReference>
<sequence length="335" mass="37097">MAGGRGAILALLALAAPAADAFAATARRAGRGQMRMSSIGAIQEALFKRYDIDSIARVMDSLDSVSMGKDLAVNHEEHGGARQEAHSYLEGLTAKPWWDTSEFKWCQRLEENADIIAEELRQALSDEGAKKLEAEGTNIWASAVDEGALAYGPDWKTLVLQDREWDPVNCGLFPRTAEILRKITADKSAVVPSVEAFFARQTPGTGIKPHTDFTNFILTAHLGLDTPTGDCWIKVGEEKKNWENGKTILMDTSFIHSTENNTDQDRFVLLLRVWHPEVTKIEREALSFVFRATEDPSLLEKPALKKSPGGKISMKERKKMRARNAKPKKKTGFGS</sequence>
<feature type="region of interest" description="Disordered" evidence="4">
    <location>
        <begin position="301"/>
        <end position="335"/>
    </location>
</feature>
<comment type="similarity">
    <text evidence="1">Belongs to the aspartyl/asparaginyl beta-hydroxylase family.</text>
</comment>
<evidence type="ECO:0000256" key="3">
    <source>
        <dbReference type="ARBA" id="ARBA00023002"/>
    </source>
</evidence>
<evidence type="ECO:0000313" key="7">
    <source>
        <dbReference type="EMBL" id="CAD9249230.1"/>
    </source>
</evidence>
<dbReference type="SUPFAM" id="SSF51197">
    <property type="entry name" value="Clavaminate synthase-like"/>
    <property type="match status" value="1"/>
</dbReference>
<dbReference type="PANTHER" id="PTHR46332:SF5">
    <property type="entry name" value="ASPARTATE BETA-HYDROXYLASE DOMAIN CONTAINING 2"/>
    <property type="match status" value="1"/>
</dbReference>
<dbReference type="PANTHER" id="PTHR46332">
    <property type="entry name" value="ASPARTATE BETA-HYDROXYLASE DOMAIN-CONTAINING PROTEIN 2"/>
    <property type="match status" value="1"/>
</dbReference>
<feature type="signal peptide" evidence="5">
    <location>
        <begin position="1"/>
        <end position="23"/>
    </location>
</feature>
<dbReference type="InterPro" id="IPR051821">
    <property type="entry name" value="Asp/Asn_beta-hydroxylase"/>
</dbReference>
<feature type="domain" description="Aspartyl/asparaginy/proline hydroxylase" evidence="6">
    <location>
        <begin position="110"/>
        <end position="276"/>
    </location>
</feature>
<name>A0A7S1XP57_9STRA</name>
<dbReference type="AlphaFoldDB" id="A0A7S1XP57"/>
<accession>A0A7S1XP57</accession>
<evidence type="ECO:0000259" key="6">
    <source>
        <dbReference type="Pfam" id="PF05118"/>
    </source>
</evidence>
<keyword evidence="3" id="KW-0560">Oxidoreductase</keyword>
<evidence type="ECO:0000256" key="2">
    <source>
        <dbReference type="ARBA" id="ARBA00022964"/>
    </source>
</evidence>
<dbReference type="InterPro" id="IPR027443">
    <property type="entry name" value="IPNS-like_sf"/>
</dbReference>
<keyword evidence="5" id="KW-0732">Signal</keyword>